<protein>
    <submittedName>
        <fullName evidence="3">Uncharacterized protein</fullName>
    </submittedName>
</protein>
<proteinExistence type="predicted"/>
<dbReference type="PANTHER" id="PTHR36726:SF4">
    <property type="entry name" value="CLAVATA3_ESR (CLE)-RELATED PROTEIN 45"/>
    <property type="match status" value="1"/>
</dbReference>
<gene>
    <name evidence="3" type="ORF">CISIN_1g034426mg</name>
</gene>
<dbReference type="AlphaFoldDB" id="A0A067GTG0"/>
<dbReference type="Proteomes" id="UP000027120">
    <property type="component" value="Unassembled WGS sequence"/>
</dbReference>
<dbReference type="STRING" id="2711.A0A067GTG0"/>
<feature type="region of interest" description="Disordered" evidence="1">
    <location>
        <begin position="66"/>
        <end position="95"/>
    </location>
</feature>
<evidence type="ECO:0000313" key="4">
    <source>
        <dbReference type="Proteomes" id="UP000027120"/>
    </source>
</evidence>
<accession>A0A067GTG0</accession>
<organism evidence="3 4">
    <name type="scientific">Citrus sinensis</name>
    <name type="common">Sweet orange</name>
    <name type="synonym">Citrus aurantium var. sinensis</name>
    <dbReference type="NCBI Taxonomy" id="2711"/>
    <lineage>
        <taxon>Eukaryota</taxon>
        <taxon>Viridiplantae</taxon>
        <taxon>Streptophyta</taxon>
        <taxon>Embryophyta</taxon>
        <taxon>Tracheophyta</taxon>
        <taxon>Spermatophyta</taxon>
        <taxon>Magnoliopsida</taxon>
        <taxon>eudicotyledons</taxon>
        <taxon>Gunneridae</taxon>
        <taxon>Pentapetalae</taxon>
        <taxon>rosids</taxon>
        <taxon>malvids</taxon>
        <taxon>Sapindales</taxon>
        <taxon>Rutaceae</taxon>
        <taxon>Aurantioideae</taxon>
        <taxon>Citrus</taxon>
    </lineage>
</organism>
<dbReference type="InterPro" id="IPR038821">
    <property type="entry name" value="CLE45-like"/>
</dbReference>
<feature type="chain" id="PRO_5001638180" evidence="2">
    <location>
        <begin position="24"/>
        <end position="95"/>
    </location>
</feature>
<dbReference type="EMBL" id="KK784875">
    <property type="protein sequence ID" value="KDO82924.1"/>
    <property type="molecule type" value="Genomic_DNA"/>
</dbReference>
<name>A0A067GTG0_CITSI</name>
<evidence type="ECO:0000256" key="2">
    <source>
        <dbReference type="SAM" id="SignalP"/>
    </source>
</evidence>
<feature type="compositionally biased region" description="Basic and acidic residues" evidence="1">
    <location>
        <begin position="86"/>
        <end position="95"/>
    </location>
</feature>
<dbReference type="PANTHER" id="PTHR36726">
    <property type="entry name" value="CLAVATA3/ESR (CLE)-RELATED PROTEIN 45"/>
    <property type="match status" value="1"/>
</dbReference>
<evidence type="ECO:0000256" key="1">
    <source>
        <dbReference type="SAM" id="MobiDB-lite"/>
    </source>
</evidence>
<evidence type="ECO:0000313" key="3">
    <source>
        <dbReference type="EMBL" id="KDO82924.1"/>
    </source>
</evidence>
<feature type="signal peptide" evidence="2">
    <location>
        <begin position="1"/>
        <end position="23"/>
    </location>
</feature>
<reference evidence="3 4" key="1">
    <citation type="submission" date="2014-04" db="EMBL/GenBank/DDBJ databases">
        <authorList>
            <consortium name="International Citrus Genome Consortium"/>
            <person name="Gmitter F."/>
            <person name="Chen C."/>
            <person name="Farmerie W."/>
            <person name="Harkins T."/>
            <person name="Desany B."/>
            <person name="Mohiuddin M."/>
            <person name="Kodira C."/>
            <person name="Borodovsky M."/>
            <person name="Lomsadze A."/>
            <person name="Burns P."/>
            <person name="Jenkins J."/>
            <person name="Prochnik S."/>
            <person name="Shu S."/>
            <person name="Chapman J."/>
            <person name="Pitluck S."/>
            <person name="Schmutz J."/>
            <person name="Rokhsar D."/>
        </authorList>
    </citation>
    <scope>NUCLEOTIDE SEQUENCE</scope>
</reference>
<keyword evidence="4" id="KW-1185">Reference proteome</keyword>
<sequence length="95" mass="10923">MVFFARRVLILLICMGLLLSVQPDKVSGLRSIDLVLRQNQHNQGMVPQNQRILKETTMVGMNAEKKSTKIHNKFDPNQSSKRRVRRGSDPIHNRS</sequence>
<keyword evidence="2" id="KW-0732">Signal</keyword>